<keyword evidence="1" id="KW-0732">Signal</keyword>
<keyword evidence="3" id="KW-1185">Reference proteome</keyword>
<feature type="chain" id="PRO_5036836444" evidence="1">
    <location>
        <begin position="26"/>
        <end position="339"/>
    </location>
</feature>
<gene>
    <name evidence="2" type="ORF">H8744_14660</name>
</gene>
<organism evidence="2 3">
    <name type="scientific">Jilunia laotingensis</name>
    <dbReference type="NCBI Taxonomy" id="2763675"/>
    <lineage>
        <taxon>Bacteria</taxon>
        <taxon>Pseudomonadati</taxon>
        <taxon>Bacteroidota</taxon>
        <taxon>Bacteroidia</taxon>
        <taxon>Bacteroidales</taxon>
        <taxon>Bacteroidaceae</taxon>
        <taxon>Jilunia</taxon>
    </lineage>
</organism>
<proteinExistence type="predicted"/>
<dbReference type="EMBL" id="JACRTF010000001">
    <property type="protein sequence ID" value="MBC8594455.1"/>
    <property type="molecule type" value="Genomic_DNA"/>
</dbReference>
<evidence type="ECO:0000313" key="2">
    <source>
        <dbReference type="EMBL" id="MBC8594455.1"/>
    </source>
</evidence>
<accession>A0A926F5P2</accession>
<protein>
    <submittedName>
        <fullName evidence="2">Uncharacterized protein</fullName>
    </submittedName>
</protein>
<name>A0A926F5P2_9BACT</name>
<evidence type="ECO:0000313" key="3">
    <source>
        <dbReference type="Proteomes" id="UP000651085"/>
    </source>
</evidence>
<dbReference type="Proteomes" id="UP000651085">
    <property type="component" value="Unassembled WGS sequence"/>
</dbReference>
<dbReference type="RefSeq" id="WP_262435546.1">
    <property type="nucleotide sequence ID" value="NZ_JACRTF010000001.1"/>
</dbReference>
<feature type="signal peptide" evidence="1">
    <location>
        <begin position="1"/>
        <end position="25"/>
    </location>
</feature>
<dbReference type="AlphaFoldDB" id="A0A926F5P2"/>
<sequence>MKKLICVFFWCFLYCFYGFSQTSQQATSLFVNDTRDVNELPSSFKREIRANLKKTSVVGLENYGTFSTNLSIAPWNDGSAGLNHQLNFNDKGIFYRNGNVSTNLWNNWNRVMLADSEGNVELIGSAKSQNDESYVSLILSNKGVNGGPHRWKISTASYAGGYGVKSNGYEIWEYPALVNSNDDCCKRRFVIQTCRDQASYSAVIIGPKGGLNIGYPYYYTATDLNALSVNGNVAIGTVNTEGYKLAVNGIIGAAEIIVKPDWADFVFKKEYKLPTLNEVEQHINEKGTLPGVPSEEEVKVNGIKVGEVNALLLQKIEELTLYVIKQQREIDELKQKIKD</sequence>
<comment type="caution">
    <text evidence="2">The sequence shown here is derived from an EMBL/GenBank/DDBJ whole genome shotgun (WGS) entry which is preliminary data.</text>
</comment>
<reference evidence="2" key="1">
    <citation type="submission" date="2020-08" db="EMBL/GenBank/DDBJ databases">
        <title>Genome public.</title>
        <authorList>
            <person name="Liu C."/>
            <person name="Sun Q."/>
        </authorList>
    </citation>
    <scope>NUCLEOTIDE SEQUENCE</scope>
    <source>
        <strain evidence="2">N12</strain>
    </source>
</reference>
<evidence type="ECO:0000256" key="1">
    <source>
        <dbReference type="SAM" id="SignalP"/>
    </source>
</evidence>